<evidence type="ECO:0000256" key="9">
    <source>
        <dbReference type="SAM" id="Phobius"/>
    </source>
</evidence>
<proteinExistence type="predicted"/>
<name>A0ABR3YHB0_9PEZI</name>
<dbReference type="PANTHER" id="PTHR47782">
    <property type="entry name" value="ZN(II)2CYS6 TRANSCRIPTION FACTOR (EUROFUNG)-RELATED"/>
    <property type="match status" value="1"/>
</dbReference>
<dbReference type="Proteomes" id="UP001583186">
    <property type="component" value="Unassembled WGS sequence"/>
</dbReference>
<feature type="transmembrane region" description="Helical" evidence="9">
    <location>
        <begin position="185"/>
        <end position="205"/>
    </location>
</feature>
<keyword evidence="7" id="KW-0539">Nucleus</keyword>
<keyword evidence="9" id="KW-0472">Membrane</keyword>
<keyword evidence="2" id="KW-0479">Metal-binding</keyword>
<dbReference type="PANTHER" id="PTHR47782:SF12">
    <property type="entry name" value="ZN(II)2CYS6 TRANSCRIPTION FACTOR (EUROFUNG)"/>
    <property type="match status" value="1"/>
</dbReference>
<organism evidence="11 12">
    <name type="scientific">Sporothrix stenoceras</name>
    <dbReference type="NCBI Taxonomy" id="5173"/>
    <lineage>
        <taxon>Eukaryota</taxon>
        <taxon>Fungi</taxon>
        <taxon>Dikarya</taxon>
        <taxon>Ascomycota</taxon>
        <taxon>Pezizomycotina</taxon>
        <taxon>Sordariomycetes</taxon>
        <taxon>Sordariomycetidae</taxon>
        <taxon>Ophiostomatales</taxon>
        <taxon>Ophiostomataceae</taxon>
        <taxon>Sporothrix</taxon>
    </lineage>
</organism>
<evidence type="ECO:0000256" key="6">
    <source>
        <dbReference type="ARBA" id="ARBA00023163"/>
    </source>
</evidence>
<keyword evidence="9" id="KW-1133">Transmembrane helix</keyword>
<evidence type="ECO:0000256" key="5">
    <source>
        <dbReference type="ARBA" id="ARBA00023125"/>
    </source>
</evidence>
<gene>
    <name evidence="11" type="ORF">Sste5346_010066</name>
</gene>
<feature type="domain" description="Xylanolytic transcriptional activator regulatory" evidence="10">
    <location>
        <begin position="4"/>
        <end position="116"/>
    </location>
</feature>
<evidence type="ECO:0000256" key="3">
    <source>
        <dbReference type="ARBA" id="ARBA00022833"/>
    </source>
</evidence>
<keyword evidence="6" id="KW-0804">Transcription</keyword>
<dbReference type="EMBL" id="JAWCUI010000112">
    <property type="protein sequence ID" value="KAL1887671.1"/>
    <property type="molecule type" value="Genomic_DNA"/>
</dbReference>
<keyword evidence="4" id="KW-0805">Transcription regulation</keyword>
<keyword evidence="5" id="KW-0238">DNA-binding</keyword>
<sequence>MLDQRRKRIFWIAYMLERSVARTVGRPCAVADWEIDVELPANINDSLETDDEIRDALVAAEANPHQITSLTAAIHIIKMQQLESRMSRTVCRVDKPLSSIGDPKIAKLRQALEEWKANIPQVHGQDASPYTSTIYHMAQYHKALLLLFLPFLPSLTPAYPEFRLVIYSAGQICQLYKRHHENQSYISYSLLALHATFVAGLVMVYCFCQDPSVFDVQFSSDIRACSTLLYTISERWTAARKVRSAFESLVAATIETYDPAAPRNNNASNINSIDTTSQTAAGPVPPPSMGANLDTDVWDSFESVLEDYQINSETWMQDSIFLAMDAFPPDSFYVGG</sequence>
<dbReference type="CDD" id="cd12148">
    <property type="entry name" value="fungal_TF_MHR"/>
    <property type="match status" value="1"/>
</dbReference>
<feature type="region of interest" description="Disordered" evidence="8">
    <location>
        <begin position="263"/>
        <end position="288"/>
    </location>
</feature>
<feature type="compositionally biased region" description="Polar residues" evidence="8">
    <location>
        <begin position="263"/>
        <end position="280"/>
    </location>
</feature>
<evidence type="ECO:0000256" key="1">
    <source>
        <dbReference type="ARBA" id="ARBA00004123"/>
    </source>
</evidence>
<comment type="subcellular location">
    <subcellularLocation>
        <location evidence="1">Nucleus</location>
    </subcellularLocation>
</comment>
<protein>
    <recommendedName>
        <fullName evidence="10">Xylanolytic transcriptional activator regulatory domain-containing protein</fullName>
    </recommendedName>
</protein>
<comment type="caution">
    <text evidence="11">The sequence shown here is derived from an EMBL/GenBank/DDBJ whole genome shotgun (WGS) entry which is preliminary data.</text>
</comment>
<evidence type="ECO:0000256" key="8">
    <source>
        <dbReference type="SAM" id="MobiDB-lite"/>
    </source>
</evidence>
<evidence type="ECO:0000256" key="4">
    <source>
        <dbReference type="ARBA" id="ARBA00023015"/>
    </source>
</evidence>
<keyword evidence="3" id="KW-0862">Zinc</keyword>
<dbReference type="Pfam" id="PF04082">
    <property type="entry name" value="Fungal_trans"/>
    <property type="match status" value="1"/>
</dbReference>
<keyword evidence="12" id="KW-1185">Reference proteome</keyword>
<evidence type="ECO:0000313" key="11">
    <source>
        <dbReference type="EMBL" id="KAL1887671.1"/>
    </source>
</evidence>
<evidence type="ECO:0000256" key="2">
    <source>
        <dbReference type="ARBA" id="ARBA00022723"/>
    </source>
</evidence>
<dbReference type="InterPro" id="IPR052202">
    <property type="entry name" value="Yeast_MetPath_Reg"/>
</dbReference>
<evidence type="ECO:0000313" key="12">
    <source>
        <dbReference type="Proteomes" id="UP001583186"/>
    </source>
</evidence>
<accession>A0ABR3YHB0</accession>
<keyword evidence="9" id="KW-0812">Transmembrane</keyword>
<reference evidence="11 12" key="1">
    <citation type="journal article" date="2024" name="IMA Fungus">
        <title>IMA Genome - F19 : A genome assembly and annotation guide to empower mycologists, including annotated draft genome sequences of Ceratocystis pirilliformis, Diaporthe australafricana, Fusarium ophioides, Paecilomyces lecythidis, and Sporothrix stenoceras.</title>
        <authorList>
            <person name="Aylward J."/>
            <person name="Wilson A.M."/>
            <person name="Visagie C.M."/>
            <person name="Spraker J."/>
            <person name="Barnes I."/>
            <person name="Buitendag C."/>
            <person name="Ceriani C."/>
            <person name="Del Mar Angel L."/>
            <person name="du Plessis D."/>
            <person name="Fuchs T."/>
            <person name="Gasser K."/>
            <person name="Kramer D."/>
            <person name="Li W."/>
            <person name="Munsamy K."/>
            <person name="Piso A."/>
            <person name="Price J.L."/>
            <person name="Sonnekus B."/>
            <person name="Thomas C."/>
            <person name="van der Nest A."/>
            <person name="van Dijk A."/>
            <person name="van Heerden A."/>
            <person name="van Vuuren N."/>
            <person name="Yilmaz N."/>
            <person name="Duong T.A."/>
            <person name="van der Merwe N.A."/>
            <person name="Wingfield M.J."/>
            <person name="Wingfield B.D."/>
        </authorList>
    </citation>
    <scope>NUCLEOTIDE SEQUENCE [LARGE SCALE GENOMIC DNA]</scope>
    <source>
        <strain evidence="11 12">CMW 5346</strain>
    </source>
</reference>
<evidence type="ECO:0000259" key="10">
    <source>
        <dbReference type="Pfam" id="PF04082"/>
    </source>
</evidence>
<evidence type="ECO:0000256" key="7">
    <source>
        <dbReference type="ARBA" id="ARBA00023242"/>
    </source>
</evidence>
<dbReference type="InterPro" id="IPR007219">
    <property type="entry name" value="XnlR_reg_dom"/>
</dbReference>